<keyword evidence="2" id="KW-1185">Reference proteome</keyword>
<protein>
    <submittedName>
        <fullName evidence="1">Uncharacterized protein</fullName>
    </submittedName>
</protein>
<accession>A0ACB0LUD3</accession>
<name>A0ACB0LUD3_TRIPR</name>
<dbReference type="Proteomes" id="UP001177021">
    <property type="component" value="Unassembled WGS sequence"/>
</dbReference>
<proteinExistence type="predicted"/>
<gene>
    <name evidence="1" type="ORF">MILVUS5_LOCUS34717</name>
</gene>
<reference evidence="1" key="1">
    <citation type="submission" date="2023-10" db="EMBL/GenBank/DDBJ databases">
        <authorList>
            <person name="Rodriguez Cubillos JULIANA M."/>
            <person name="De Vega J."/>
        </authorList>
    </citation>
    <scope>NUCLEOTIDE SEQUENCE</scope>
</reference>
<evidence type="ECO:0000313" key="2">
    <source>
        <dbReference type="Proteomes" id="UP001177021"/>
    </source>
</evidence>
<dbReference type="EMBL" id="CASHSV030000615">
    <property type="protein sequence ID" value="CAJ2670727.1"/>
    <property type="molecule type" value="Genomic_DNA"/>
</dbReference>
<evidence type="ECO:0000313" key="1">
    <source>
        <dbReference type="EMBL" id="CAJ2670727.1"/>
    </source>
</evidence>
<organism evidence="1 2">
    <name type="scientific">Trifolium pratense</name>
    <name type="common">Red clover</name>
    <dbReference type="NCBI Taxonomy" id="57577"/>
    <lineage>
        <taxon>Eukaryota</taxon>
        <taxon>Viridiplantae</taxon>
        <taxon>Streptophyta</taxon>
        <taxon>Embryophyta</taxon>
        <taxon>Tracheophyta</taxon>
        <taxon>Spermatophyta</taxon>
        <taxon>Magnoliopsida</taxon>
        <taxon>eudicotyledons</taxon>
        <taxon>Gunneridae</taxon>
        <taxon>Pentapetalae</taxon>
        <taxon>rosids</taxon>
        <taxon>fabids</taxon>
        <taxon>Fabales</taxon>
        <taxon>Fabaceae</taxon>
        <taxon>Papilionoideae</taxon>
        <taxon>50 kb inversion clade</taxon>
        <taxon>NPAAA clade</taxon>
        <taxon>Hologalegina</taxon>
        <taxon>IRL clade</taxon>
        <taxon>Trifolieae</taxon>
        <taxon>Trifolium</taxon>
    </lineage>
</organism>
<sequence length="986" mass="112719">MVRPTGSDEEPVMEDVWAMKKQLPDFMGTDPVGWIAAAEWFFEKNEVPSRDKLQWAFMSMEDEQAMMWFYYWCEENPDADWKTFSMAMMRQFGAQVEYLTEKHVEPKLKVIEAFNNDREEVCIKEIDRESETIVIAKAERLETSETQRSEKERKMNDSESSLTLEDRTLLKEKPSKEPTTTSQSNIMLPPSKPLAAILPASTLLRRAPLPPEPPDVGARVRTVLPSSPLLKPPDVGRSATTLPRWVPPPKPPDTCPAQSPTANIGAVGSDSMPIESREVHGDQIQFIADEGWKGLEDIGVKWAFDDKVRLKCKIDELGINLNLMGQMDKFLPSILHSNSLLHVFSSYHHTLPFLSLESLNRNPLSSVMGHAYTMQCKLGQCCNLMGQTQEDFCCLMEVVIWAVIDLLGFNSNWAIWKGDGNLKLRGKDYISALHYGKKVCSSREQLSKTNAEETSLLFKFMPKVRNLDHFSIPQLAADKQYYNFVINHTNGPCELSTNSLMIQMDDHDALEICGEGVERSSNTEILLRGENVLMFINKESREQIMKNRFFFQASPASKNGRMEIMKFDLDWHVVIMLSFVIGLACDAKNVEMEADPTINALLSLHSRIQDLAVKVLTLLVFDFGNCYLIVQGECSFIPTSMESIEVLYVTATSLRDGLEASFSYSPKLANEIMLSCRKGIATLNNQNRKREVTTLMSTLQFENFTMNGIVNDGVGMFLGITEETIFDILEVGNEFVLISIFNVFDIWSDVLVTALLEMHMKQGHVSCARGVVVWKALIGMYAKKGECEYAFEIISLYSSVLTRQWDPGEFNVLMSVAAYEICWRIVYARGKFFENLSDATNHKLEVITQPWLIFMQWLFFRFMSQTQIYHHHRNCNKEKDLWSSKILVQMVFNFSSVNRLVPSWFLRKLLSLPTIGKKVVLLMKSVNEVMWRMAQFVVDSGKVLLETNPNLEDKVVLKGWVLIETKYELYRKRAIFVIKSIVRFYE</sequence>
<comment type="caution">
    <text evidence="1">The sequence shown here is derived from an EMBL/GenBank/DDBJ whole genome shotgun (WGS) entry which is preliminary data.</text>
</comment>